<organism evidence="2 3">
    <name type="scientific">Niastella vici</name>
    <dbReference type="NCBI Taxonomy" id="1703345"/>
    <lineage>
        <taxon>Bacteria</taxon>
        <taxon>Pseudomonadati</taxon>
        <taxon>Bacteroidota</taxon>
        <taxon>Chitinophagia</taxon>
        <taxon>Chitinophagales</taxon>
        <taxon>Chitinophagaceae</taxon>
        <taxon>Niastella</taxon>
    </lineage>
</organism>
<evidence type="ECO:0008006" key="4">
    <source>
        <dbReference type="Google" id="ProtNLM"/>
    </source>
</evidence>
<evidence type="ECO:0000256" key="1">
    <source>
        <dbReference type="SAM" id="SignalP"/>
    </source>
</evidence>
<proteinExistence type="predicted"/>
<dbReference type="STRING" id="1703345.A3860_20195"/>
<keyword evidence="3" id="KW-1185">Reference proteome</keyword>
<dbReference type="EMBL" id="LVYD01000042">
    <property type="protein sequence ID" value="OQP64297.1"/>
    <property type="molecule type" value="Genomic_DNA"/>
</dbReference>
<dbReference type="OrthoDB" id="1033440at2"/>
<protein>
    <recommendedName>
        <fullName evidence="4">DUF1735 domain-containing protein</fullName>
    </recommendedName>
</protein>
<evidence type="ECO:0000313" key="2">
    <source>
        <dbReference type="EMBL" id="OQP64297.1"/>
    </source>
</evidence>
<keyword evidence="1" id="KW-0732">Signal</keyword>
<evidence type="ECO:0000313" key="3">
    <source>
        <dbReference type="Proteomes" id="UP000192796"/>
    </source>
</evidence>
<accession>A0A1V9G153</accession>
<reference evidence="2 3" key="1">
    <citation type="submission" date="2016-03" db="EMBL/GenBank/DDBJ databases">
        <title>Niastella vici sp. nov., isolated from farmland soil.</title>
        <authorList>
            <person name="Chen L."/>
            <person name="Wang D."/>
            <person name="Yang S."/>
            <person name="Wang G."/>
        </authorList>
    </citation>
    <scope>NUCLEOTIDE SEQUENCE [LARGE SCALE GENOMIC DNA]</scope>
    <source>
        <strain evidence="2 3">DJ57</strain>
    </source>
</reference>
<dbReference type="PROSITE" id="PS51257">
    <property type="entry name" value="PROKAR_LIPOPROTEIN"/>
    <property type="match status" value="1"/>
</dbReference>
<sequence length="132" mass="14625">MKHLIIISALIMLSATACKKDYPVDDDGLLITPRAECYVSNFELLGADYVTVLTKSPVIDTTAQTVNVTVQFGTDLKNLFPQFTLATDCKLDPKIVGKVDFSDLANPKQYTVISGNRQIQKTYKVLITVQPR</sequence>
<feature type="signal peptide" evidence="1">
    <location>
        <begin position="1"/>
        <end position="19"/>
    </location>
</feature>
<dbReference type="RefSeq" id="WP_081146913.1">
    <property type="nucleotide sequence ID" value="NZ_LVYD01000042.1"/>
</dbReference>
<gene>
    <name evidence="2" type="ORF">A3860_20195</name>
</gene>
<dbReference type="AlphaFoldDB" id="A0A1V9G153"/>
<dbReference type="Proteomes" id="UP000192796">
    <property type="component" value="Unassembled WGS sequence"/>
</dbReference>
<name>A0A1V9G153_9BACT</name>
<dbReference type="Gene3D" id="2.60.40.2340">
    <property type="match status" value="1"/>
</dbReference>
<comment type="caution">
    <text evidence="2">The sequence shown here is derived from an EMBL/GenBank/DDBJ whole genome shotgun (WGS) entry which is preliminary data.</text>
</comment>
<feature type="chain" id="PRO_5012506405" description="DUF1735 domain-containing protein" evidence="1">
    <location>
        <begin position="20"/>
        <end position="132"/>
    </location>
</feature>